<dbReference type="EMBL" id="FQZL01000024">
    <property type="protein sequence ID" value="SHJ52950.1"/>
    <property type="molecule type" value="Genomic_DNA"/>
</dbReference>
<dbReference type="STRING" id="1121476.SAMN02745751_02778"/>
<proteinExistence type="predicted"/>
<sequence length="45" mass="5452">MDYRILVVVAFLIIIISIQYTLNKILLELKDMRKLLYTLLNNRNR</sequence>
<evidence type="ECO:0000313" key="3">
    <source>
        <dbReference type="Proteomes" id="UP000184052"/>
    </source>
</evidence>
<keyword evidence="3" id="KW-1185">Reference proteome</keyword>
<organism evidence="2 3">
    <name type="scientific">Dethiosulfatibacter aminovorans DSM 17477</name>
    <dbReference type="NCBI Taxonomy" id="1121476"/>
    <lineage>
        <taxon>Bacteria</taxon>
        <taxon>Bacillati</taxon>
        <taxon>Bacillota</taxon>
        <taxon>Tissierellia</taxon>
        <taxon>Dethiosulfatibacter</taxon>
    </lineage>
</organism>
<keyword evidence="1" id="KW-0812">Transmembrane</keyword>
<keyword evidence="1" id="KW-0472">Membrane</keyword>
<reference evidence="2 3" key="1">
    <citation type="submission" date="2016-11" db="EMBL/GenBank/DDBJ databases">
        <authorList>
            <person name="Jaros S."/>
            <person name="Januszkiewicz K."/>
            <person name="Wedrychowicz H."/>
        </authorList>
    </citation>
    <scope>NUCLEOTIDE SEQUENCE [LARGE SCALE GENOMIC DNA]</scope>
    <source>
        <strain evidence="2 3">DSM 17477</strain>
    </source>
</reference>
<name>A0A1M6K214_9FIRM</name>
<accession>A0A1M6K214</accession>
<keyword evidence="1" id="KW-1133">Transmembrane helix</keyword>
<evidence type="ECO:0000313" key="2">
    <source>
        <dbReference type="EMBL" id="SHJ52950.1"/>
    </source>
</evidence>
<gene>
    <name evidence="2" type="ORF">SAMN02745751_02778</name>
</gene>
<protein>
    <submittedName>
        <fullName evidence="2">Uncharacterized protein</fullName>
    </submittedName>
</protein>
<dbReference type="AlphaFoldDB" id="A0A1M6K214"/>
<feature type="transmembrane region" description="Helical" evidence="1">
    <location>
        <begin position="6"/>
        <end position="27"/>
    </location>
</feature>
<dbReference type="Proteomes" id="UP000184052">
    <property type="component" value="Unassembled WGS sequence"/>
</dbReference>
<evidence type="ECO:0000256" key="1">
    <source>
        <dbReference type="SAM" id="Phobius"/>
    </source>
</evidence>